<dbReference type="SUPFAM" id="SSF56091">
    <property type="entry name" value="DNA ligase/mRNA capping enzyme, catalytic domain"/>
    <property type="match status" value="1"/>
</dbReference>
<dbReference type="PROSITE" id="PS01055">
    <property type="entry name" value="DNA_LIGASE_N1"/>
    <property type="match status" value="1"/>
</dbReference>
<feature type="binding site" evidence="14">
    <location>
        <begin position="78"/>
        <end position="79"/>
    </location>
    <ligand>
        <name>NAD(+)</name>
        <dbReference type="ChEBI" id="CHEBI:57540"/>
    </ligand>
</feature>
<dbReference type="GO" id="GO:0003911">
    <property type="term" value="F:DNA ligase (NAD+) activity"/>
    <property type="evidence" value="ECO:0007669"/>
    <property type="project" value="UniProtKB-UniRule"/>
</dbReference>
<dbReference type="Gene3D" id="1.10.150.20">
    <property type="entry name" value="5' to 3' exonuclease, C-terminal subdomain"/>
    <property type="match status" value="2"/>
</dbReference>
<comment type="cofactor">
    <cofactor evidence="14">
        <name>Mg(2+)</name>
        <dbReference type="ChEBI" id="CHEBI:18420"/>
    </cofactor>
    <cofactor evidence="14">
        <name>Mn(2+)</name>
        <dbReference type="ChEBI" id="CHEBI:29035"/>
    </cofactor>
</comment>
<dbReference type="Pfam" id="PF14520">
    <property type="entry name" value="HHH_5"/>
    <property type="match status" value="1"/>
</dbReference>
<evidence type="ECO:0000256" key="5">
    <source>
        <dbReference type="ARBA" id="ARBA00022705"/>
    </source>
</evidence>
<feature type="active site" description="N6-AMP-lysine intermediate" evidence="14">
    <location>
        <position position="105"/>
    </location>
</feature>
<dbReference type="SMART" id="SM00532">
    <property type="entry name" value="LIGANc"/>
    <property type="match status" value="1"/>
</dbReference>
<dbReference type="NCBIfam" id="TIGR00575">
    <property type="entry name" value="dnlj"/>
    <property type="match status" value="1"/>
</dbReference>
<evidence type="ECO:0000313" key="16">
    <source>
        <dbReference type="EMBL" id="MBB4966045.1"/>
    </source>
</evidence>
<dbReference type="InterPro" id="IPR004150">
    <property type="entry name" value="NAD_DNA_ligase_OB"/>
</dbReference>
<feature type="binding site" evidence="14">
    <location>
        <position position="293"/>
    </location>
    <ligand>
        <name>NAD(+)</name>
        <dbReference type="ChEBI" id="CHEBI:57540"/>
    </ligand>
</feature>
<evidence type="ECO:0000313" key="17">
    <source>
        <dbReference type="Proteomes" id="UP000542674"/>
    </source>
</evidence>
<comment type="caution">
    <text evidence="14">Lacks conserved residue(s) required for the propagation of feature annotation.</text>
</comment>
<dbReference type="InterPro" id="IPR013839">
    <property type="entry name" value="DNAligase_adenylation"/>
</dbReference>
<feature type="binding site" evidence="14">
    <location>
        <position position="161"/>
    </location>
    <ligand>
        <name>NAD(+)</name>
        <dbReference type="ChEBI" id="CHEBI:57540"/>
    </ligand>
</feature>
<feature type="binding site" evidence="14">
    <location>
        <position position="391"/>
    </location>
    <ligand>
        <name>Zn(2+)</name>
        <dbReference type="ChEBI" id="CHEBI:29105"/>
    </ligand>
</feature>
<comment type="caution">
    <text evidence="16">The sequence shown here is derived from an EMBL/GenBank/DDBJ whole genome shotgun (WGS) entry which is preliminary data.</text>
</comment>
<keyword evidence="7 14" id="KW-0227">DNA damage</keyword>
<evidence type="ECO:0000256" key="3">
    <source>
        <dbReference type="ARBA" id="ARBA00013308"/>
    </source>
</evidence>
<dbReference type="EC" id="6.5.1.2" evidence="2 14"/>
<sequence>MNAQERIRELADQIVSLRDAYYSGSPLVADAEYDAIEDELRALVAAHPEWTPDPNPLEQVGAPAVLHAPVRHSRPMLSLEKATKPEQVAAFFDRFPGQPVVVMPKLDGLSLALVYEDGRLARAVTRGDGTTGDDVTPLVRALVDGVPPKIDTSGRVEVRGEAVMLRSTFAAYNETHQDKPLINPRNAAAGTLRAKDPAAVAGRRMVFFAFDLDASDGAAADLEQGLRTFGFTVADMRHCSDAAAAQDVISDIERERNELDYDLDGAVLRLANRDAYSAAGTRSNSPRGALAYKFAAEEKTTVLADVVWDVGKTGKIAPVAWLEPVFVGGTTVTRATLANQEVIRAKGIRIGDTVLVRRAGDVIPFVAGVLDESKRTGEEQEIVPPTHCPSCAQPLTEQGNSRELFCTNVACPAQTVRRLIHWASRAAADIDAIGPVWIERLAETGLLENPSDFYTLTKERLLEFDRVGETSATRMIESIDKSRAVGLRRALIGLAIPMASEGTSARLCKAGFGSLEEVADAGEERLVAVEDIGPKVAASLTEHLARLRPELERLRERGVSLDVREEDLPAVVASDAPLAGKTIVITGTISDPRSGEKVPRPTFQRLCEKAGATATSSVSATTDLLVTGADVGAAKLTKAEKHDVEVVDQSVIWAQLIAAGIA</sequence>
<dbReference type="InterPro" id="IPR041663">
    <property type="entry name" value="DisA/LigA_HHH"/>
</dbReference>
<dbReference type="GO" id="GO:0003677">
    <property type="term" value="F:DNA binding"/>
    <property type="evidence" value="ECO:0007669"/>
    <property type="project" value="InterPro"/>
</dbReference>
<feature type="binding site" evidence="14">
    <location>
        <begin position="30"/>
        <end position="34"/>
    </location>
    <ligand>
        <name>NAD(+)</name>
        <dbReference type="ChEBI" id="CHEBI:57540"/>
    </ligand>
</feature>
<dbReference type="Pfam" id="PF03120">
    <property type="entry name" value="OB_DNA_ligase"/>
    <property type="match status" value="1"/>
</dbReference>
<organism evidence="16 17">
    <name type="scientific">Saccharothrix violaceirubra</name>
    <dbReference type="NCBI Taxonomy" id="413306"/>
    <lineage>
        <taxon>Bacteria</taxon>
        <taxon>Bacillati</taxon>
        <taxon>Actinomycetota</taxon>
        <taxon>Actinomycetes</taxon>
        <taxon>Pseudonocardiales</taxon>
        <taxon>Pseudonocardiaceae</taxon>
        <taxon>Saccharothrix</taxon>
    </lineage>
</organism>
<evidence type="ECO:0000256" key="6">
    <source>
        <dbReference type="ARBA" id="ARBA00022723"/>
    </source>
</evidence>
<evidence type="ECO:0000256" key="13">
    <source>
        <dbReference type="ARBA" id="ARBA00060881"/>
    </source>
</evidence>
<dbReference type="HAMAP" id="MF_01588">
    <property type="entry name" value="DNA_ligase_A"/>
    <property type="match status" value="1"/>
</dbReference>
<dbReference type="Gene3D" id="6.20.10.30">
    <property type="match status" value="1"/>
</dbReference>
<evidence type="ECO:0000256" key="11">
    <source>
        <dbReference type="ARBA" id="ARBA00023204"/>
    </source>
</evidence>
<reference evidence="16 17" key="1">
    <citation type="submission" date="2020-08" db="EMBL/GenBank/DDBJ databases">
        <title>Sequencing the genomes of 1000 actinobacteria strains.</title>
        <authorList>
            <person name="Klenk H.-P."/>
        </authorList>
    </citation>
    <scope>NUCLEOTIDE SEQUENCE [LARGE SCALE GENOMIC DNA]</scope>
    <source>
        <strain evidence="16 17">DSM 45084</strain>
    </source>
</reference>
<protein>
    <recommendedName>
        <fullName evidence="3 14">DNA ligase</fullName>
        <ecNumber evidence="2 14">6.5.1.2</ecNumber>
    </recommendedName>
    <alternativeName>
        <fullName evidence="14">Polydeoxyribonucleotide synthase [NAD(+)]</fullName>
    </alternativeName>
</protein>
<dbReference type="Pfam" id="PF01653">
    <property type="entry name" value="DNA_ligase_aden"/>
    <property type="match status" value="1"/>
</dbReference>
<dbReference type="GO" id="GO:0006260">
    <property type="term" value="P:DNA replication"/>
    <property type="evidence" value="ECO:0007669"/>
    <property type="project" value="UniProtKB-KW"/>
</dbReference>
<keyword evidence="9 14" id="KW-0460">Magnesium</keyword>
<evidence type="ECO:0000256" key="9">
    <source>
        <dbReference type="ARBA" id="ARBA00022842"/>
    </source>
</evidence>
<keyword evidence="10 14" id="KW-0520">NAD</keyword>
<dbReference type="Pfam" id="PF12826">
    <property type="entry name" value="HHH_2"/>
    <property type="match status" value="1"/>
</dbReference>
<dbReference type="InterPro" id="IPR012340">
    <property type="entry name" value="NA-bd_OB-fold"/>
</dbReference>
<dbReference type="Gene3D" id="3.40.50.10190">
    <property type="entry name" value="BRCT domain"/>
    <property type="match status" value="1"/>
</dbReference>
<dbReference type="NCBIfam" id="NF005932">
    <property type="entry name" value="PRK07956.1"/>
    <property type="match status" value="1"/>
</dbReference>
<dbReference type="SMART" id="SM00278">
    <property type="entry name" value="HhH1"/>
    <property type="match status" value="2"/>
</dbReference>
<feature type="binding site" evidence="14">
    <location>
        <position position="411"/>
    </location>
    <ligand>
        <name>Zn(2+)</name>
        <dbReference type="ChEBI" id="CHEBI:29105"/>
    </ligand>
</feature>
<name>A0A7W7T6C1_9PSEU</name>
<dbReference type="InterPro" id="IPR010994">
    <property type="entry name" value="RuvA_2-like"/>
</dbReference>
<dbReference type="GO" id="GO:0006281">
    <property type="term" value="P:DNA repair"/>
    <property type="evidence" value="ECO:0007669"/>
    <property type="project" value="UniProtKB-KW"/>
</dbReference>
<dbReference type="SUPFAM" id="SSF47781">
    <property type="entry name" value="RuvA domain 2-like"/>
    <property type="match status" value="1"/>
</dbReference>
<keyword evidence="14" id="KW-0464">Manganese</keyword>
<evidence type="ECO:0000256" key="14">
    <source>
        <dbReference type="HAMAP-Rule" id="MF_01588"/>
    </source>
</evidence>
<keyword evidence="8 14" id="KW-0862">Zinc</keyword>
<keyword evidence="4 14" id="KW-0436">Ligase</keyword>
<keyword evidence="11 14" id="KW-0234">DNA repair</keyword>
<evidence type="ECO:0000259" key="15">
    <source>
        <dbReference type="PROSITE" id="PS50172"/>
    </source>
</evidence>
<dbReference type="CDD" id="cd17748">
    <property type="entry name" value="BRCT_DNA_ligase_like"/>
    <property type="match status" value="1"/>
</dbReference>
<dbReference type="RefSeq" id="WP_184669811.1">
    <property type="nucleotide sequence ID" value="NZ_BAABAI010000019.1"/>
</dbReference>
<dbReference type="InterPro" id="IPR013840">
    <property type="entry name" value="DNAligase_N"/>
</dbReference>
<keyword evidence="6 14" id="KW-0479">Metal-binding</keyword>
<dbReference type="GO" id="GO:0046872">
    <property type="term" value="F:metal ion binding"/>
    <property type="evidence" value="ECO:0007669"/>
    <property type="project" value="UniProtKB-KW"/>
</dbReference>
<gene>
    <name evidence="14" type="primary">ligA</name>
    <name evidence="16" type="ORF">F4559_003404</name>
</gene>
<feature type="domain" description="BRCT" evidence="15">
    <location>
        <begin position="573"/>
        <end position="662"/>
    </location>
</feature>
<feature type="binding site" evidence="14">
    <location>
        <position position="388"/>
    </location>
    <ligand>
        <name>Zn(2+)</name>
        <dbReference type="ChEBI" id="CHEBI:29105"/>
    </ligand>
</feature>
<dbReference type="Proteomes" id="UP000542674">
    <property type="component" value="Unassembled WGS sequence"/>
</dbReference>
<dbReference type="PROSITE" id="PS50172">
    <property type="entry name" value="BRCT"/>
    <property type="match status" value="1"/>
</dbReference>
<dbReference type="PIRSF" id="PIRSF001604">
    <property type="entry name" value="LigA"/>
    <property type="match status" value="1"/>
</dbReference>
<dbReference type="Pfam" id="PF00533">
    <property type="entry name" value="BRCT"/>
    <property type="match status" value="1"/>
</dbReference>
<evidence type="ECO:0000256" key="2">
    <source>
        <dbReference type="ARBA" id="ARBA00012722"/>
    </source>
</evidence>
<evidence type="ECO:0000256" key="8">
    <source>
        <dbReference type="ARBA" id="ARBA00022833"/>
    </source>
</evidence>
<dbReference type="InterPro" id="IPR036420">
    <property type="entry name" value="BRCT_dom_sf"/>
</dbReference>
<dbReference type="InterPro" id="IPR001357">
    <property type="entry name" value="BRCT_dom"/>
</dbReference>
<evidence type="ECO:0000256" key="4">
    <source>
        <dbReference type="ARBA" id="ARBA00022598"/>
    </source>
</evidence>
<feature type="binding site" evidence="14">
    <location>
        <position position="126"/>
    </location>
    <ligand>
        <name>NAD(+)</name>
        <dbReference type="ChEBI" id="CHEBI:57540"/>
    </ligand>
</feature>
<accession>A0A7W7T6C1</accession>
<dbReference type="Gene3D" id="3.30.470.30">
    <property type="entry name" value="DNA ligase/mRNA capping enzyme"/>
    <property type="match status" value="1"/>
</dbReference>
<dbReference type="Gene3D" id="3.30.1490.70">
    <property type="match status" value="1"/>
</dbReference>
<dbReference type="Gene3D" id="2.40.50.140">
    <property type="entry name" value="Nucleic acid-binding proteins"/>
    <property type="match status" value="1"/>
</dbReference>
<dbReference type="FunFam" id="2.40.50.140:FF:000012">
    <property type="entry name" value="DNA ligase"/>
    <property type="match status" value="1"/>
</dbReference>
<comment type="catalytic activity">
    <reaction evidence="12 14">
        <text>NAD(+) + (deoxyribonucleotide)n-3'-hydroxyl + 5'-phospho-(deoxyribonucleotide)m = (deoxyribonucleotide)n+m + AMP + beta-nicotinamide D-nucleotide.</text>
        <dbReference type="EC" id="6.5.1.2"/>
    </reaction>
</comment>
<dbReference type="SUPFAM" id="SSF52113">
    <property type="entry name" value="BRCT domain"/>
    <property type="match status" value="1"/>
</dbReference>
<keyword evidence="17" id="KW-1185">Reference proteome</keyword>
<comment type="similarity">
    <text evidence="13 14">Belongs to the NAD-dependent DNA ligase family. LigA subfamily.</text>
</comment>
<comment type="function">
    <text evidence="1 14">DNA ligase that catalyzes the formation of phosphodiester linkages between 5'-phosphoryl and 3'-hydroxyl groups in double-stranded DNA using NAD as a coenzyme and as the energy source for the reaction. It is essential for DNA replication and repair of damaged DNA.</text>
</comment>
<dbReference type="EMBL" id="JACHJS010000001">
    <property type="protein sequence ID" value="MBB4966045.1"/>
    <property type="molecule type" value="Genomic_DNA"/>
</dbReference>
<evidence type="ECO:0000256" key="10">
    <source>
        <dbReference type="ARBA" id="ARBA00023027"/>
    </source>
</evidence>
<dbReference type="InterPro" id="IPR018239">
    <property type="entry name" value="DNA_ligase_AS"/>
</dbReference>
<dbReference type="Gene3D" id="1.10.287.610">
    <property type="entry name" value="Helix hairpin bin"/>
    <property type="match status" value="1"/>
</dbReference>
<dbReference type="InterPro" id="IPR003583">
    <property type="entry name" value="Hlx-hairpin-Hlx_DNA-bd_motif"/>
</dbReference>
<proteinExistence type="inferred from homology"/>
<dbReference type="AlphaFoldDB" id="A0A7W7T6C1"/>
<keyword evidence="5 14" id="KW-0235">DNA replication</keyword>
<evidence type="ECO:0000256" key="1">
    <source>
        <dbReference type="ARBA" id="ARBA00004067"/>
    </source>
</evidence>
<dbReference type="SUPFAM" id="SSF50249">
    <property type="entry name" value="Nucleic acid-binding proteins"/>
    <property type="match status" value="1"/>
</dbReference>
<dbReference type="SMART" id="SM00292">
    <property type="entry name" value="BRCT"/>
    <property type="match status" value="1"/>
</dbReference>
<evidence type="ECO:0000256" key="7">
    <source>
        <dbReference type="ARBA" id="ARBA00022763"/>
    </source>
</evidence>
<evidence type="ECO:0000256" key="12">
    <source>
        <dbReference type="ARBA" id="ARBA00034005"/>
    </source>
</evidence>
<dbReference type="InterPro" id="IPR001679">
    <property type="entry name" value="DNA_ligase"/>
</dbReference>